<dbReference type="PANTHER" id="PTHR43133">
    <property type="entry name" value="RNA POLYMERASE ECF-TYPE SIGMA FACTO"/>
    <property type="match status" value="1"/>
</dbReference>
<keyword evidence="4" id="KW-0238">DNA-binding</keyword>
<dbReference type="InterPro" id="IPR036388">
    <property type="entry name" value="WH-like_DNA-bd_sf"/>
</dbReference>
<dbReference type="NCBIfam" id="TIGR02983">
    <property type="entry name" value="SigE-fam_strep"/>
    <property type="match status" value="1"/>
</dbReference>
<dbReference type="GO" id="GO:0003677">
    <property type="term" value="F:DNA binding"/>
    <property type="evidence" value="ECO:0007669"/>
    <property type="project" value="UniProtKB-KW"/>
</dbReference>
<evidence type="ECO:0000313" key="8">
    <source>
        <dbReference type="EMBL" id="MBB4698009.1"/>
    </source>
</evidence>
<dbReference type="AlphaFoldDB" id="A0A7W7D0C8"/>
<dbReference type="GO" id="GO:0016987">
    <property type="term" value="F:sigma factor activity"/>
    <property type="evidence" value="ECO:0007669"/>
    <property type="project" value="UniProtKB-KW"/>
</dbReference>
<dbReference type="InterPro" id="IPR013325">
    <property type="entry name" value="RNA_pol_sigma_r2"/>
</dbReference>
<dbReference type="InterPro" id="IPR014325">
    <property type="entry name" value="RNA_pol_sigma-E_actinobac"/>
</dbReference>
<comment type="similarity">
    <text evidence="1">Belongs to the sigma-70 factor family. ECF subfamily.</text>
</comment>
<evidence type="ECO:0000256" key="4">
    <source>
        <dbReference type="ARBA" id="ARBA00023125"/>
    </source>
</evidence>
<dbReference type="EMBL" id="JACHMF010000001">
    <property type="protein sequence ID" value="MBB4698009.1"/>
    <property type="molecule type" value="Genomic_DNA"/>
</dbReference>
<evidence type="ECO:0000256" key="1">
    <source>
        <dbReference type="ARBA" id="ARBA00010641"/>
    </source>
</evidence>
<keyword evidence="5" id="KW-0804">Transcription</keyword>
<dbReference type="PANTHER" id="PTHR43133:SF50">
    <property type="entry name" value="ECF RNA POLYMERASE SIGMA FACTOR SIGM"/>
    <property type="match status" value="1"/>
</dbReference>
<dbReference type="SUPFAM" id="SSF88659">
    <property type="entry name" value="Sigma3 and sigma4 domains of RNA polymerase sigma factors"/>
    <property type="match status" value="1"/>
</dbReference>
<keyword evidence="2" id="KW-0805">Transcription regulation</keyword>
<evidence type="ECO:0000259" key="7">
    <source>
        <dbReference type="Pfam" id="PF08281"/>
    </source>
</evidence>
<dbReference type="InterPro" id="IPR039425">
    <property type="entry name" value="RNA_pol_sigma-70-like"/>
</dbReference>
<proteinExistence type="inferred from homology"/>
<evidence type="ECO:0000256" key="2">
    <source>
        <dbReference type="ARBA" id="ARBA00023015"/>
    </source>
</evidence>
<feature type="domain" description="RNA polymerase sigma factor 70 region 4 type 2" evidence="7">
    <location>
        <begin position="103"/>
        <end position="153"/>
    </location>
</feature>
<dbReference type="Gene3D" id="1.10.1740.10">
    <property type="match status" value="1"/>
</dbReference>
<dbReference type="Proteomes" id="UP000542742">
    <property type="component" value="Unassembled WGS sequence"/>
</dbReference>
<dbReference type="SUPFAM" id="SSF88946">
    <property type="entry name" value="Sigma2 domain of RNA polymerase sigma factors"/>
    <property type="match status" value="1"/>
</dbReference>
<protein>
    <submittedName>
        <fullName evidence="8">RNA polymerase sigma-70 factor (Sigma-E family)</fullName>
    </submittedName>
</protein>
<gene>
    <name evidence="8" type="ORF">BKA14_008157</name>
</gene>
<dbReference type="Pfam" id="PF08281">
    <property type="entry name" value="Sigma70_r4_2"/>
    <property type="match status" value="1"/>
</dbReference>
<keyword evidence="9" id="KW-1185">Reference proteome</keyword>
<evidence type="ECO:0000256" key="3">
    <source>
        <dbReference type="ARBA" id="ARBA00023082"/>
    </source>
</evidence>
<dbReference type="Pfam" id="PF04542">
    <property type="entry name" value="Sigma70_r2"/>
    <property type="match status" value="1"/>
</dbReference>
<name>A0A7W7D0C8_9ACTN</name>
<dbReference type="Gene3D" id="1.10.10.10">
    <property type="entry name" value="Winged helix-like DNA-binding domain superfamily/Winged helix DNA-binding domain"/>
    <property type="match status" value="1"/>
</dbReference>
<dbReference type="InterPro" id="IPR013249">
    <property type="entry name" value="RNA_pol_sigma70_r4_t2"/>
</dbReference>
<evidence type="ECO:0000313" key="9">
    <source>
        <dbReference type="Proteomes" id="UP000542742"/>
    </source>
</evidence>
<dbReference type="RefSeq" id="WP_184956067.1">
    <property type="nucleotide sequence ID" value="NZ_BOMC01000025.1"/>
</dbReference>
<accession>A0A7W7D0C8</accession>
<keyword evidence="3" id="KW-0731">Sigma factor</keyword>
<organism evidence="8 9">
    <name type="scientific">Paractinoplanes abujensis</name>
    <dbReference type="NCBI Taxonomy" id="882441"/>
    <lineage>
        <taxon>Bacteria</taxon>
        <taxon>Bacillati</taxon>
        <taxon>Actinomycetota</taxon>
        <taxon>Actinomycetes</taxon>
        <taxon>Micromonosporales</taxon>
        <taxon>Micromonosporaceae</taxon>
        <taxon>Paractinoplanes</taxon>
    </lineage>
</organism>
<evidence type="ECO:0000259" key="6">
    <source>
        <dbReference type="Pfam" id="PF04542"/>
    </source>
</evidence>
<evidence type="ECO:0000256" key="5">
    <source>
        <dbReference type="ARBA" id="ARBA00023163"/>
    </source>
</evidence>
<dbReference type="InterPro" id="IPR013324">
    <property type="entry name" value="RNA_pol_sigma_r3/r4-like"/>
</dbReference>
<feature type="domain" description="RNA polymerase sigma-70 region 2" evidence="6">
    <location>
        <begin position="10"/>
        <end position="77"/>
    </location>
</feature>
<dbReference type="GO" id="GO:0006352">
    <property type="term" value="P:DNA-templated transcription initiation"/>
    <property type="evidence" value="ECO:0007669"/>
    <property type="project" value="InterPro"/>
</dbReference>
<sequence length="172" mass="18822">MTDPADAQRLFEAHHADLSRLAYLLTGEPGAADDLAADAFVEIWRHWDRVAAAGNPVAYARGIVTNLARQWIKRRVRERAGLLGLTLVRRGGGEPDPDTVLDVRAALRRLPPRRRECVVLRYAFDVPEREVAEILGISVGAVKSQTSRGAAQLSTYLKDLPMATGKRSDAAG</sequence>
<dbReference type="InterPro" id="IPR007627">
    <property type="entry name" value="RNA_pol_sigma70_r2"/>
</dbReference>
<reference evidence="8 9" key="1">
    <citation type="submission" date="2020-08" db="EMBL/GenBank/DDBJ databases">
        <title>Sequencing the genomes of 1000 actinobacteria strains.</title>
        <authorList>
            <person name="Klenk H.-P."/>
        </authorList>
    </citation>
    <scope>NUCLEOTIDE SEQUENCE [LARGE SCALE GENOMIC DNA]</scope>
    <source>
        <strain evidence="8 9">DSM 45518</strain>
    </source>
</reference>
<comment type="caution">
    <text evidence="8">The sequence shown here is derived from an EMBL/GenBank/DDBJ whole genome shotgun (WGS) entry which is preliminary data.</text>
</comment>